<proteinExistence type="predicted"/>
<gene>
    <name evidence="1" type="ORF">L6164_024437</name>
</gene>
<name>A0ACB9LZ13_BAUVA</name>
<evidence type="ECO:0000313" key="1">
    <source>
        <dbReference type="EMBL" id="KAI4316459.1"/>
    </source>
</evidence>
<organism evidence="1 2">
    <name type="scientific">Bauhinia variegata</name>
    <name type="common">Purple orchid tree</name>
    <name type="synonym">Phanera variegata</name>
    <dbReference type="NCBI Taxonomy" id="167791"/>
    <lineage>
        <taxon>Eukaryota</taxon>
        <taxon>Viridiplantae</taxon>
        <taxon>Streptophyta</taxon>
        <taxon>Embryophyta</taxon>
        <taxon>Tracheophyta</taxon>
        <taxon>Spermatophyta</taxon>
        <taxon>Magnoliopsida</taxon>
        <taxon>eudicotyledons</taxon>
        <taxon>Gunneridae</taxon>
        <taxon>Pentapetalae</taxon>
        <taxon>rosids</taxon>
        <taxon>fabids</taxon>
        <taxon>Fabales</taxon>
        <taxon>Fabaceae</taxon>
        <taxon>Cercidoideae</taxon>
        <taxon>Cercideae</taxon>
        <taxon>Bauhiniinae</taxon>
        <taxon>Bauhinia</taxon>
    </lineage>
</organism>
<dbReference type="Proteomes" id="UP000828941">
    <property type="component" value="Chromosome 10"/>
</dbReference>
<evidence type="ECO:0000313" key="2">
    <source>
        <dbReference type="Proteomes" id="UP000828941"/>
    </source>
</evidence>
<dbReference type="EMBL" id="CM039435">
    <property type="protein sequence ID" value="KAI4316459.1"/>
    <property type="molecule type" value="Genomic_DNA"/>
</dbReference>
<protein>
    <submittedName>
        <fullName evidence="1">Uncharacterized protein</fullName>
    </submittedName>
</protein>
<comment type="caution">
    <text evidence="1">The sequence shown here is derived from an EMBL/GenBank/DDBJ whole genome shotgun (WGS) entry which is preliminary data.</text>
</comment>
<keyword evidence="2" id="KW-1185">Reference proteome</keyword>
<accession>A0ACB9LZ13</accession>
<sequence>MHFESKVTCSSFVPKAYSVGSSLSVRSKSSAHHYEPLHSNSAGTLTNFPAICGSKPSQNYLRLILSFIKLRN</sequence>
<reference evidence="1 2" key="1">
    <citation type="journal article" date="2022" name="DNA Res.">
        <title>Chromosomal-level genome assembly of the orchid tree Bauhinia variegata (Leguminosae; Cercidoideae) supports the allotetraploid origin hypothesis of Bauhinia.</title>
        <authorList>
            <person name="Zhong Y."/>
            <person name="Chen Y."/>
            <person name="Zheng D."/>
            <person name="Pang J."/>
            <person name="Liu Y."/>
            <person name="Luo S."/>
            <person name="Meng S."/>
            <person name="Qian L."/>
            <person name="Wei D."/>
            <person name="Dai S."/>
            <person name="Zhou R."/>
        </authorList>
    </citation>
    <scope>NUCLEOTIDE SEQUENCE [LARGE SCALE GENOMIC DNA]</scope>
    <source>
        <strain evidence="1">BV-YZ2020</strain>
    </source>
</reference>